<accession>A0A9N8HKT2</accession>
<dbReference type="OrthoDB" id="45663at2759"/>
<dbReference type="EMBL" id="CAICTM010000775">
    <property type="protein sequence ID" value="CAB9516342.1"/>
    <property type="molecule type" value="Genomic_DNA"/>
</dbReference>
<dbReference type="Gene3D" id="3.30.1330.70">
    <property type="entry name" value="Holliday junction resolvase RusA"/>
    <property type="match status" value="1"/>
</dbReference>
<dbReference type="EMBL" id="CAICTM010001853">
    <property type="protein sequence ID" value="CAB9526610.1"/>
    <property type="molecule type" value="Genomic_DNA"/>
</dbReference>
<keyword evidence="3" id="KW-1185">Reference proteome</keyword>
<dbReference type="SUPFAM" id="SSF103084">
    <property type="entry name" value="Holliday junction resolvase RusA"/>
    <property type="match status" value="1"/>
</dbReference>
<dbReference type="GO" id="GO:0000287">
    <property type="term" value="F:magnesium ion binding"/>
    <property type="evidence" value="ECO:0007669"/>
    <property type="project" value="InterPro"/>
</dbReference>
<dbReference type="InterPro" id="IPR008822">
    <property type="entry name" value="Endonuclease_RusA-like"/>
</dbReference>
<reference evidence="1" key="1">
    <citation type="submission" date="2020-06" db="EMBL/GenBank/DDBJ databases">
        <authorList>
            <consortium name="Plant Systems Biology data submission"/>
        </authorList>
    </citation>
    <scope>NUCLEOTIDE SEQUENCE</scope>
    <source>
        <strain evidence="1">D6</strain>
    </source>
</reference>
<protein>
    <submittedName>
        <fullName evidence="1">Holliday junction resolvase</fullName>
    </submittedName>
</protein>
<evidence type="ECO:0000313" key="3">
    <source>
        <dbReference type="Proteomes" id="UP001153069"/>
    </source>
</evidence>
<gene>
    <name evidence="2" type="ORF">SEMRO_1855_G301920.1</name>
    <name evidence="1" type="ORF">SEMRO_776_G200880.1</name>
</gene>
<evidence type="ECO:0000313" key="2">
    <source>
        <dbReference type="EMBL" id="CAB9526610.1"/>
    </source>
</evidence>
<comment type="caution">
    <text evidence="1">The sequence shown here is derived from an EMBL/GenBank/DDBJ whole genome shotgun (WGS) entry which is preliminary data.</text>
</comment>
<dbReference type="InterPro" id="IPR036614">
    <property type="entry name" value="RusA-like_sf"/>
</dbReference>
<name>A0A9N8HKT2_9STRA</name>
<proteinExistence type="predicted"/>
<sequence>MAQQEVIDLVAEEDPPPMRVSFEVPGKPMAEKRMRMGKYGLYHPGSKEKEAFRQAVQDLVPATASGVLFPTSVPVTVEVHFWMRRPNTDFRGSRRLMGILKNSVAFVRPIVPDIDNLLKFVLDGMNRLVYHDDSQVVKLLVHKLLDNEGSCEGRTQVQVYPYGMP</sequence>
<organism evidence="1 3">
    <name type="scientific">Seminavis robusta</name>
    <dbReference type="NCBI Taxonomy" id="568900"/>
    <lineage>
        <taxon>Eukaryota</taxon>
        <taxon>Sar</taxon>
        <taxon>Stramenopiles</taxon>
        <taxon>Ochrophyta</taxon>
        <taxon>Bacillariophyta</taxon>
        <taxon>Bacillariophyceae</taxon>
        <taxon>Bacillariophycidae</taxon>
        <taxon>Naviculales</taxon>
        <taxon>Naviculaceae</taxon>
        <taxon>Seminavis</taxon>
    </lineage>
</organism>
<evidence type="ECO:0000313" key="1">
    <source>
        <dbReference type="EMBL" id="CAB9516342.1"/>
    </source>
</evidence>
<dbReference type="GO" id="GO:0006281">
    <property type="term" value="P:DNA repair"/>
    <property type="evidence" value="ECO:0007669"/>
    <property type="project" value="InterPro"/>
</dbReference>
<dbReference type="Pfam" id="PF05866">
    <property type="entry name" value="RusA"/>
    <property type="match status" value="1"/>
</dbReference>
<dbReference type="GO" id="GO:0006310">
    <property type="term" value="P:DNA recombination"/>
    <property type="evidence" value="ECO:0007669"/>
    <property type="project" value="InterPro"/>
</dbReference>
<dbReference type="Proteomes" id="UP001153069">
    <property type="component" value="Unassembled WGS sequence"/>
</dbReference>
<dbReference type="AlphaFoldDB" id="A0A9N8HKT2"/>